<evidence type="ECO:0000313" key="3">
    <source>
        <dbReference type="Proteomes" id="UP000789342"/>
    </source>
</evidence>
<feature type="compositionally biased region" description="Low complexity" evidence="1">
    <location>
        <begin position="89"/>
        <end position="102"/>
    </location>
</feature>
<reference evidence="2" key="1">
    <citation type="submission" date="2021-06" db="EMBL/GenBank/DDBJ databases">
        <authorList>
            <person name="Kallberg Y."/>
            <person name="Tangrot J."/>
            <person name="Rosling A."/>
        </authorList>
    </citation>
    <scope>NUCLEOTIDE SEQUENCE</scope>
    <source>
        <strain evidence="2">CL551</strain>
    </source>
</reference>
<gene>
    <name evidence="2" type="ORF">AMORRO_LOCUS11893</name>
</gene>
<organism evidence="2 3">
    <name type="scientific">Acaulospora morrowiae</name>
    <dbReference type="NCBI Taxonomy" id="94023"/>
    <lineage>
        <taxon>Eukaryota</taxon>
        <taxon>Fungi</taxon>
        <taxon>Fungi incertae sedis</taxon>
        <taxon>Mucoromycota</taxon>
        <taxon>Glomeromycotina</taxon>
        <taxon>Glomeromycetes</taxon>
        <taxon>Diversisporales</taxon>
        <taxon>Acaulosporaceae</taxon>
        <taxon>Acaulospora</taxon>
    </lineage>
</organism>
<comment type="caution">
    <text evidence="2">The sequence shown here is derived from an EMBL/GenBank/DDBJ whole genome shotgun (WGS) entry which is preliminary data.</text>
</comment>
<proteinExistence type="predicted"/>
<protein>
    <submittedName>
        <fullName evidence="2">9540_t:CDS:1</fullName>
    </submittedName>
</protein>
<feature type="non-terminal residue" evidence="2">
    <location>
        <position position="102"/>
    </location>
</feature>
<evidence type="ECO:0000313" key="2">
    <source>
        <dbReference type="EMBL" id="CAG8696851.1"/>
    </source>
</evidence>
<feature type="region of interest" description="Disordered" evidence="1">
    <location>
        <begin position="79"/>
        <end position="102"/>
    </location>
</feature>
<dbReference type="AlphaFoldDB" id="A0A9N9HK79"/>
<keyword evidence="3" id="KW-1185">Reference proteome</keyword>
<dbReference type="EMBL" id="CAJVPV010016215">
    <property type="protein sequence ID" value="CAG8696851.1"/>
    <property type="molecule type" value="Genomic_DNA"/>
</dbReference>
<accession>A0A9N9HK79</accession>
<dbReference type="Proteomes" id="UP000789342">
    <property type="component" value="Unassembled WGS sequence"/>
</dbReference>
<evidence type="ECO:0000256" key="1">
    <source>
        <dbReference type="SAM" id="MobiDB-lite"/>
    </source>
</evidence>
<name>A0A9N9HK79_9GLOM</name>
<sequence>MSPTQAIHLPSPRQILNENYEQASSTNSLTYHNNGSELLHLPWFSSDHAESTQIETRIFPDAQLKAHSNQLSKCKDSQYIVPKPALNRPHSPSPLSMESPMS</sequence>